<reference evidence="2 3" key="1">
    <citation type="journal article" date="2010" name="DNA Res.">
        <title>Genome sequence of Kitasatospora setae NBRC 14216T: an evolutionary snapshot of the family Streptomycetaceae.</title>
        <authorList>
            <person name="Ichikawa N."/>
            <person name="Oguchi A."/>
            <person name="Ikeda H."/>
            <person name="Ishikawa J."/>
            <person name="Kitani S."/>
            <person name="Watanabe Y."/>
            <person name="Nakamura S."/>
            <person name="Katano Y."/>
            <person name="Kishi E."/>
            <person name="Sasagawa M."/>
            <person name="Ankai A."/>
            <person name="Fukui S."/>
            <person name="Hashimoto Y."/>
            <person name="Kamata S."/>
            <person name="Otoguro M."/>
            <person name="Tanikawa S."/>
            <person name="Nihira T."/>
            <person name="Horinouchi S."/>
            <person name="Ohnishi Y."/>
            <person name="Hayakawa M."/>
            <person name="Kuzuyama T."/>
            <person name="Arisawa A."/>
            <person name="Nomoto F."/>
            <person name="Miura H."/>
            <person name="Takahashi Y."/>
            <person name="Fujita N."/>
        </authorList>
    </citation>
    <scope>NUCLEOTIDE SEQUENCE [LARGE SCALE GENOMIC DNA]</scope>
    <source>
        <strain evidence="3">ATCC 33774 / DSM 43861 / JCM 3304 / KCC A-0304 / NBRC 14216 / KM-6054</strain>
    </source>
</reference>
<evidence type="ECO:0000313" key="3">
    <source>
        <dbReference type="Proteomes" id="UP000007076"/>
    </source>
</evidence>
<dbReference type="AlphaFoldDB" id="E4N101"/>
<dbReference type="STRING" id="452652.KSE_60690"/>
<gene>
    <name evidence="2" type="ordered locus">KSE_60690</name>
</gene>
<dbReference type="EMBL" id="AP010968">
    <property type="protein sequence ID" value="BAJ31835.1"/>
    <property type="molecule type" value="Genomic_DNA"/>
</dbReference>
<proteinExistence type="predicted"/>
<dbReference type="eggNOG" id="ENOG50320ZN">
    <property type="taxonomic scope" value="Bacteria"/>
</dbReference>
<keyword evidence="3" id="KW-1185">Reference proteome</keyword>
<organism evidence="2 3">
    <name type="scientific">Kitasatospora setae (strain ATCC 33774 / DSM 43861 / JCM 3304 / KCC A-0304 / NBRC 14216 / KM-6054)</name>
    <name type="common">Streptomyces setae</name>
    <dbReference type="NCBI Taxonomy" id="452652"/>
    <lineage>
        <taxon>Bacteria</taxon>
        <taxon>Bacillati</taxon>
        <taxon>Actinomycetota</taxon>
        <taxon>Actinomycetes</taxon>
        <taxon>Kitasatosporales</taxon>
        <taxon>Streptomycetaceae</taxon>
        <taxon>Kitasatospora</taxon>
    </lineage>
</organism>
<sequence>MIEDVAGQGSTWWAVAKERALPCWWQLLAVELAQLVVLAVLGGVATGSGAAGQATAVLMFAIGAVLGGWLWSARLRLLEGERDLVRALRTEGAPVLRLALLTSAVNVSGLVWLASALFFDGDSLVRSLLPVLIPAGLALGALAAMLPMAVLLEGRGLGRSWQLLRGSRNSALRIAAVVLGQAVLSVVLPGALPSLLLSPVCAVLLYASYRLSLDEEKSLAGGAA</sequence>
<feature type="transmembrane region" description="Helical" evidence="1">
    <location>
        <begin position="174"/>
        <end position="207"/>
    </location>
</feature>
<name>E4N101_KITSK</name>
<keyword evidence="1" id="KW-0472">Membrane</keyword>
<dbReference type="KEGG" id="ksk:KSE_60690"/>
<dbReference type="Proteomes" id="UP000007076">
    <property type="component" value="Chromosome"/>
</dbReference>
<keyword evidence="1" id="KW-1133">Transmembrane helix</keyword>
<feature type="transmembrane region" description="Helical" evidence="1">
    <location>
        <begin position="131"/>
        <end position="153"/>
    </location>
</feature>
<dbReference type="HOGENOM" id="CLU_1233697_0_0_11"/>
<dbReference type="PATRIC" id="fig|452652.3.peg.6081"/>
<accession>E4N101</accession>
<keyword evidence="1" id="KW-0812">Transmembrane</keyword>
<evidence type="ECO:0000313" key="2">
    <source>
        <dbReference type="EMBL" id="BAJ31835.1"/>
    </source>
</evidence>
<feature type="transmembrane region" description="Helical" evidence="1">
    <location>
        <begin position="51"/>
        <end position="73"/>
    </location>
</feature>
<feature type="transmembrane region" description="Helical" evidence="1">
    <location>
        <begin position="94"/>
        <end position="119"/>
    </location>
</feature>
<evidence type="ECO:0000256" key="1">
    <source>
        <dbReference type="SAM" id="Phobius"/>
    </source>
</evidence>
<protein>
    <submittedName>
        <fullName evidence="2">Uncharacterized protein</fullName>
    </submittedName>
</protein>
<feature type="transmembrane region" description="Helical" evidence="1">
    <location>
        <begin position="23"/>
        <end position="45"/>
    </location>
</feature>
<dbReference type="RefSeq" id="WP_014139131.1">
    <property type="nucleotide sequence ID" value="NC_016109.1"/>
</dbReference>